<dbReference type="VEuPathDB" id="TrichDB:TRFO_14557"/>
<dbReference type="GeneID" id="94832591"/>
<dbReference type="AlphaFoldDB" id="A0A1J4KVX5"/>
<organism evidence="2 3">
    <name type="scientific">Tritrichomonas foetus</name>
    <dbReference type="NCBI Taxonomy" id="1144522"/>
    <lineage>
        <taxon>Eukaryota</taxon>
        <taxon>Metamonada</taxon>
        <taxon>Parabasalia</taxon>
        <taxon>Tritrichomonadida</taxon>
        <taxon>Tritrichomonadidae</taxon>
        <taxon>Tritrichomonas</taxon>
    </lineage>
</organism>
<dbReference type="RefSeq" id="XP_068368176.1">
    <property type="nucleotide sequence ID" value="XM_068497887.1"/>
</dbReference>
<reference evidence="2" key="1">
    <citation type="submission" date="2016-10" db="EMBL/GenBank/DDBJ databases">
        <authorList>
            <person name="Benchimol M."/>
            <person name="Almeida L.G."/>
            <person name="Vasconcelos A.T."/>
            <person name="Perreira-Neves A."/>
            <person name="Rosa I.A."/>
            <person name="Tasca T."/>
            <person name="Bogo M.R."/>
            <person name="de Souza W."/>
        </authorList>
    </citation>
    <scope>NUCLEOTIDE SEQUENCE [LARGE SCALE GENOMIC DNA]</scope>
    <source>
        <strain evidence="2">K</strain>
    </source>
</reference>
<accession>A0A1J4KVX5</accession>
<evidence type="ECO:0000313" key="2">
    <source>
        <dbReference type="EMBL" id="OHT15040.1"/>
    </source>
</evidence>
<gene>
    <name evidence="2" type="ORF">TRFO_14557</name>
</gene>
<dbReference type="EMBL" id="MLAK01000282">
    <property type="protein sequence ID" value="OHT15040.1"/>
    <property type="molecule type" value="Genomic_DNA"/>
</dbReference>
<protein>
    <submittedName>
        <fullName evidence="2">Uncharacterized protein</fullName>
    </submittedName>
</protein>
<comment type="caution">
    <text evidence="2">The sequence shown here is derived from an EMBL/GenBank/DDBJ whole genome shotgun (WGS) entry which is preliminary data.</text>
</comment>
<proteinExistence type="predicted"/>
<evidence type="ECO:0000313" key="3">
    <source>
        <dbReference type="Proteomes" id="UP000179807"/>
    </source>
</evidence>
<keyword evidence="3" id="KW-1185">Reference proteome</keyword>
<name>A0A1J4KVX5_9EUKA</name>
<feature type="region of interest" description="Disordered" evidence="1">
    <location>
        <begin position="319"/>
        <end position="348"/>
    </location>
</feature>
<dbReference type="Proteomes" id="UP000179807">
    <property type="component" value="Unassembled WGS sequence"/>
</dbReference>
<evidence type="ECO:0000256" key="1">
    <source>
        <dbReference type="SAM" id="MobiDB-lite"/>
    </source>
</evidence>
<sequence>MTTISQQRLNEQRKQRLKYSNINWVTVPNTPVMISPRLSAVDGSISRMSSRLSTRSEPKTPYFKNSEISFTNDEISMLKQADSTDADSFIPLSRTPSRLERLQSQKFEDDQYGIPLSSSSSPSKNRFKMSVLMKSNNTITKSDSVVSFKPVELEDIDSIEKENETNSKITSKDSFQIPNTTIFNTASVTIDDIKEHVWMHCHENELEKKEHDYVKLCQAHFIPQKGSQKPVANFTYDYGERKVKNIIRSHSKIEQDREAIRQKAYRERYEMTDKKRRIESSYCAYKYQKYLYNKRSGIPDFLDEADFTEAKKVKINLKRSHAKRLNPDDDKKIFTPRRPNSNKEKSIQ</sequence>